<feature type="domain" description="DUF6468" evidence="3">
    <location>
        <begin position="31"/>
        <end position="91"/>
    </location>
</feature>
<evidence type="ECO:0000256" key="2">
    <source>
        <dbReference type="SAM" id="Phobius"/>
    </source>
</evidence>
<keyword evidence="2" id="KW-1133">Transmembrane helix</keyword>
<dbReference type="RefSeq" id="WP_035570024.1">
    <property type="nucleotide sequence ID" value="NZ_ARYH01000001.1"/>
</dbReference>
<dbReference type="STRING" id="1280949.HAD_06240"/>
<dbReference type="eggNOG" id="ENOG5032SDT">
    <property type="taxonomic scope" value="Bacteria"/>
</dbReference>
<keyword evidence="2" id="KW-0812">Transmembrane</keyword>
<feature type="coiled-coil region" evidence="1">
    <location>
        <begin position="67"/>
        <end position="137"/>
    </location>
</feature>
<dbReference type="SUPFAM" id="SSF58113">
    <property type="entry name" value="Apolipoprotein A-I"/>
    <property type="match status" value="1"/>
</dbReference>
<dbReference type="InterPro" id="IPR045531">
    <property type="entry name" value="DUF6468"/>
</dbReference>
<keyword evidence="1" id="KW-0175">Coiled coil</keyword>
<name>A0A069E5M9_9PROT</name>
<dbReference type="EMBL" id="ARYH01000001">
    <property type="protein sequence ID" value="KCZ85259.1"/>
    <property type="molecule type" value="Genomic_DNA"/>
</dbReference>
<keyword evidence="5" id="KW-1185">Reference proteome</keyword>
<protein>
    <recommendedName>
        <fullName evidence="3">DUF6468 domain-containing protein</fullName>
    </recommendedName>
</protein>
<feature type="transmembrane region" description="Helical" evidence="2">
    <location>
        <begin position="6"/>
        <end position="25"/>
    </location>
</feature>
<dbReference type="Pfam" id="PF20072">
    <property type="entry name" value="DUF6468"/>
    <property type="match status" value="1"/>
</dbReference>
<dbReference type="PATRIC" id="fig|1280949.3.peg.1269"/>
<evidence type="ECO:0000313" key="5">
    <source>
        <dbReference type="Proteomes" id="UP000027446"/>
    </source>
</evidence>
<gene>
    <name evidence="4" type="ORF">HAD_06240</name>
</gene>
<evidence type="ECO:0000256" key="1">
    <source>
        <dbReference type="SAM" id="Coils"/>
    </source>
</evidence>
<reference evidence="4 5" key="1">
    <citation type="journal article" date="2014" name="Antonie Van Leeuwenhoek">
        <title>Hyphomonas beringensis sp. nov. and Hyphomonas chukchiensis sp. nov., isolated from surface seawater of the Bering Sea and Chukchi Sea.</title>
        <authorList>
            <person name="Li C."/>
            <person name="Lai Q."/>
            <person name="Li G."/>
            <person name="Dong C."/>
            <person name="Wang J."/>
            <person name="Liao Y."/>
            <person name="Shao Z."/>
        </authorList>
    </citation>
    <scope>NUCLEOTIDE SEQUENCE [LARGE SCALE GENOMIC DNA]</scope>
    <source>
        <strain evidence="4 5">MHS-3</strain>
    </source>
</reference>
<proteinExistence type="predicted"/>
<dbReference type="AlphaFoldDB" id="A0A069E5M9"/>
<comment type="caution">
    <text evidence="4">The sequence shown here is derived from an EMBL/GenBank/DDBJ whole genome shotgun (WGS) entry which is preliminary data.</text>
</comment>
<evidence type="ECO:0000313" key="4">
    <source>
        <dbReference type="EMBL" id="KCZ85259.1"/>
    </source>
</evidence>
<sequence length="154" mass="17008">MPIQATDIAIILVSFAACAYCFVLNRRLKALQDTRDGLGATIMAMSKSVAAMSSSTKETRSHVGEMAARLGTHLEDAKQTCARLEELKASLEATQKDAVDQVTASQAELSTMMRIILDQSKTRIMEMNRVMQDMREMTEAADEDYRPLAQTTGR</sequence>
<keyword evidence="2" id="KW-0472">Membrane</keyword>
<accession>A0A069E5M9</accession>
<organism evidence="4 5">
    <name type="scientific">Hyphomonas adhaerens MHS-3</name>
    <dbReference type="NCBI Taxonomy" id="1280949"/>
    <lineage>
        <taxon>Bacteria</taxon>
        <taxon>Pseudomonadati</taxon>
        <taxon>Pseudomonadota</taxon>
        <taxon>Alphaproteobacteria</taxon>
        <taxon>Hyphomonadales</taxon>
        <taxon>Hyphomonadaceae</taxon>
        <taxon>Hyphomonas</taxon>
    </lineage>
</organism>
<evidence type="ECO:0000259" key="3">
    <source>
        <dbReference type="Pfam" id="PF20072"/>
    </source>
</evidence>
<dbReference type="OrthoDB" id="7630018at2"/>
<dbReference type="Proteomes" id="UP000027446">
    <property type="component" value="Unassembled WGS sequence"/>
</dbReference>